<dbReference type="EMBL" id="AMQN01002864">
    <property type="status" value="NOT_ANNOTATED_CDS"/>
    <property type="molecule type" value="Genomic_DNA"/>
</dbReference>
<dbReference type="GO" id="GO:0050241">
    <property type="term" value="F:pyrroline-2-carboxylate reductase activity"/>
    <property type="evidence" value="ECO:0007669"/>
    <property type="project" value="UniProtKB-EC"/>
</dbReference>
<dbReference type="STRING" id="283909.R7TF64"/>
<evidence type="ECO:0000256" key="7">
    <source>
        <dbReference type="ARBA" id="ARBA00093203"/>
    </source>
</evidence>
<evidence type="ECO:0000256" key="17">
    <source>
        <dbReference type="ARBA" id="ARBA00093650"/>
    </source>
</evidence>
<dbReference type="PANTHER" id="PTHR13812:SF19">
    <property type="entry name" value="KETIMINE REDUCTASE MU-CRYSTALLIN"/>
    <property type="match status" value="1"/>
</dbReference>
<dbReference type="EMBL" id="KB310235">
    <property type="protein sequence ID" value="ELT92132.1"/>
    <property type="molecule type" value="Genomic_DNA"/>
</dbReference>
<evidence type="ECO:0000256" key="11">
    <source>
        <dbReference type="ARBA" id="ARBA00093250"/>
    </source>
</evidence>
<dbReference type="EnsemblMetazoa" id="CapteT182856">
    <property type="protein sequence ID" value="CapteP182856"/>
    <property type="gene ID" value="CapteG182856"/>
</dbReference>
<dbReference type="GO" id="GO:0047127">
    <property type="term" value="F:thiomorpholine-carboxylate dehydrogenase activity"/>
    <property type="evidence" value="ECO:0007669"/>
    <property type="project" value="UniProtKB-EC"/>
</dbReference>
<dbReference type="InterPro" id="IPR023401">
    <property type="entry name" value="ODC_N"/>
</dbReference>
<comment type="catalytic activity">
    <reaction evidence="7">
        <text>L-proline + NADP(+) = 1-pyrroline-2-carboxylate + NADPH + H(+)</text>
        <dbReference type="Rhea" id="RHEA:20317"/>
        <dbReference type="ChEBI" id="CHEBI:15378"/>
        <dbReference type="ChEBI" id="CHEBI:39785"/>
        <dbReference type="ChEBI" id="CHEBI:57783"/>
        <dbReference type="ChEBI" id="CHEBI:58349"/>
        <dbReference type="ChEBI" id="CHEBI:60039"/>
        <dbReference type="EC" id="1.5.1.1"/>
    </reaction>
    <physiologicalReaction direction="right-to-left" evidence="7">
        <dbReference type="Rhea" id="RHEA:20319"/>
    </physiologicalReaction>
</comment>
<comment type="catalytic activity">
    <reaction evidence="5">
        <text>L-pipecolate + NAD(+) = Delta(1)-piperideine-2-carboxylate + NADH + H(+)</text>
        <dbReference type="Rhea" id="RHEA:30807"/>
        <dbReference type="ChEBI" id="CHEBI:15378"/>
        <dbReference type="ChEBI" id="CHEBI:57540"/>
        <dbReference type="ChEBI" id="CHEBI:57945"/>
        <dbReference type="ChEBI" id="CHEBI:61185"/>
        <dbReference type="ChEBI" id="CHEBI:77631"/>
        <dbReference type="EC" id="1.5.1.1"/>
    </reaction>
    <physiologicalReaction direction="right-to-left" evidence="5">
        <dbReference type="Rhea" id="RHEA:30809"/>
    </physiologicalReaction>
</comment>
<comment type="catalytic activity">
    <reaction evidence="10">
        <text>(R)-lanthionine ketimine + NADPH + 2 H(+) = (3R,5R)-1,4-thiomorpholine-3,5-dicarboxylate + NADP(+)</text>
        <dbReference type="Rhea" id="RHEA:68040"/>
        <dbReference type="ChEBI" id="CHEBI:15378"/>
        <dbReference type="ChEBI" id="CHEBI:57783"/>
        <dbReference type="ChEBI" id="CHEBI:58349"/>
        <dbReference type="ChEBI" id="CHEBI:176891"/>
        <dbReference type="ChEBI" id="CHEBI:176892"/>
    </reaction>
    <physiologicalReaction direction="left-to-right" evidence="10">
        <dbReference type="Rhea" id="RHEA:68041"/>
    </physiologicalReaction>
</comment>
<dbReference type="SUPFAM" id="SSF51735">
    <property type="entry name" value="NAD(P)-binding Rossmann-fold domains"/>
    <property type="match status" value="1"/>
</dbReference>
<dbReference type="GO" id="GO:0042562">
    <property type="term" value="F:hormone binding"/>
    <property type="evidence" value="ECO:0007669"/>
    <property type="project" value="TreeGrafter"/>
</dbReference>
<dbReference type="Proteomes" id="UP000014760">
    <property type="component" value="Unassembled WGS sequence"/>
</dbReference>
<evidence type="ECO:0000256" key="12">
    <source>
        <dbReference type="ARBA" id="ARBA00093263"/>
    </source>
</evidence>
<evidence type="ECO:0000256" key="8">
    <source>
        <dbReference type="ARBA" id="ARBA00093226"/>
    </source>
</evidence>
<dbReference type="HOGENOM" id="CLU_042088_1_1_1"/>
<sequence length="318" mass="34642">MSQAPKYISGEEVEKLLDLKELLNSIETALGNYSKGKDGGVVQPVRLVVPIEKHHGHLGVMPGYSSSDEALATKIVAFYPENKDLPTHQAWVLMQDPTNGSLNAIIDGVSITSIRTGIASAVATKHLANPNSRILALIGAGVQARSHFKALSLLQSFDEVRIFSRTRASAQKLAKEIGKTAKVCSSVEEAVEDADIITTVSFATTPILKAEWVKPGAHINAVGACRPDWRELESRLMQESVVYCDSRDACSQEAGDIILSECDVFAEIGEVINGEKQALWEKTTIFKSVGMAIEDVLSAKIVYEKYMHQLKQDSEYPA</sequence>
<dbReference type="FunFam" id="3.40.50.720:FF:000241">
    <property type="entry name" value="ketimine reductase mu-crystallin"/>
    <property type="match status" value="1"/>
</dbReference>
<dbReference type="FunCoup" id="R7TF64">
    <property type="interactions" value="14"/>
</dbReference>
<accession>R7TF64</accession>
<dbReference type="OMA" id="FMTPLFD"/>
<comment type="similarity">
    <text evidence="1">Belongs to the ornithine cyclodeaminase/mu-crystallin family.</text>
</comment>
<proteinExistence type="inferred from homology"/>
<evidence type="ECO:0000256" key="3">
    <source>
        <dbReference type="ARBA" id="ARBA00015173"/>
    </source>
</evidence>
<comment type="catalytic activity">
    <reaction evidence="8">
        <text>(3R)-1,4-thiomorpholine-3-carboxylate + NAD(+) = 3,4-dehydrothiomorpholine-3-carboxylate + NADH + 2 H(+)</text>
        <dbReference type="Rhea" id="RHEA:12504"/>
        <dbReference type="ChEBI" id="CHEBI:15378"/>
        <dbReference type="ChEBI" id="CHEBI:57540"/>
        <dbReference type="ChEBI" id="CHEBI:57945"/>
        <dbReference type="ChEBI" id="CHEBI:58517"/>
        <dbReference type="ChEBI" id="CHEBI:176873"/>
        <dbReference type="EC" id="1.5.1.25"/>
    </reaction>
    <physiologicalReaction direction="right-to-left" evidence="8">
        <dbReference type="Rhea" id="RHEA:12506"/>
    </physiologicalReaction>
</comment>
<gene>
    <name evidence="18" type="ORF">CAPTEDRAFT_182856</name>
</gene>
<evidence type="ECO:0000256" key="13">
    <source>
        <dbReference type="ARBA" id="ARBA00093264"/>
    </source>
</evidence>
<organism evidence="18">
    <name type="scientific">Capitella teleta</name>
    <name type="common">Polychaete worm</name>
    <dbReference type="NCBI Taxonomy" id="283909"/>
    <lineage>
        <taxon>Eukaryota</taxon>
        <taxon>Metazoa</taxon>
        <taxon>Spiralia</taxon>
        <taxon>Lophotrochozoa</taxon>
        <taxon>Annelida</taxon>
        <taxon>Polychaeta</taxon>
        <taxon>Sedentaria</taxon>
        <taxon>Scolecida</taxon>
        <taxon>Capitellidae</taxon>
        <taxon>Capitella</taxon>
    </lineage>
</organism>
<evidence type="ECO:0000256" key="15">
    <source>
        <dbReference type="ARBA" id="ARBA00093567"/>
    </source>
</evidence>
<comment type="catalytic activity">
    <reaction evidence="12">
        <text>(3R)-1,4-thiomorpholine-3-carboxylate + NADP(+) = 3,4-dehydrothiomorpholine-3-carboxylate + NADPH + 2 H(+)</text>
        <dbReference type="Rhea" id="RHEA:12500"/>
        <dbReference type="ChEBI" id="CHEBI:15378"/>
        <dbReference type="ChEBI" id="CHEBI:57783"/>
        <dbReference type="ChEBI" id="CHEBI:58349"/>
        <dbReference type="ChEBI" id="CHEBI:58517"/>
        <dbReference type="ChEBI" id="CHEBI:176873"/>
        <dbReference type="EC" id="1.5.1.25"/>
    </reaction>
    <physiologicalReaction direction="right-to-left" evidence="12">
        <dbReference type="Rhea" id="RHEA:12502"/>
    </physiologicalReaction>
</comment>
<evidence type="ECO:0000256" key="9">
    <source>
        <dbReference type="ARBA" id="ARBA00093227"/>
    </source>
</evidence>
<evidence type="ECO:0000256" key="5">
    <source>
        <dbReference type="ARBA" id="ARBA00093190"/>
    </source>
</evidence>
<dbReference type="Gene3D" id="3.30.1780.10">
    <property type="entry name" value="ornithine cyclodeaminase, domain 1"/>
    <property type="match status" value="1"/>
</dbReference>
<reference evidence="19" key="3">
    <citation type="submission" date="2015-06" db="UniProtKB">
        <authorList>
            <consortium name="EnsemblMetazoa"/>
        </authorList>
    </citation>
    <scope>IDENTIFICATION</scope>
</reference>
<keyword evidence="20" id="KW-1185">Reference proteome</keyword>
<dbReference type="AlphaFoldDB" id="R7TF64"/>
<comment type="catalytic activity">
    <reaction evidence="6">
        <text>Delta(2)-thiazoline-2-carboxylate + NADPH + 2 H(+) = L-thiazolidine-2-carboxylate + NADP(+)</text>
        <dbReference type="Rhea" id="RHEA:68072"/>
        <dbReference type="ChEBI" id="CHEBI:15378"/>
        <dbReference type="ChEBI" id="CHEBI:57783"/>
        <dbReference type="ChEBI" id="CHEBI:58349"/>
        <dbReference type="ChEBI" id="CHEBI:176895"/>
        <dbReference type="ChEBI" id="CHEBI:176896"/>
    </reaction>
    <physiologicalReaction direction="left-to-right" evidence="6">
        <dbReference type="Rhea" id="RHEA:68073"/>
    </physiologicalReaction>
</comment>
<dbReference type="Pfam" id="PF02423">
    <property type="entry name" value="OCD_Mu_crystall"/>
    <property type="match status" value="1"/>
</dbReference>
<evidence type="ECO:0000256" key="16">
    <source>
        <dbReference type="ARBA" id="ARBA00093598"/>
    </source>
</evidence>
<reference evidence="18 20" key="2">
    <citation type="journal article" date="2013" name="Nature">
        <title>Insights into bilaterian evolution from three spiralian genomes.</title>
        <authorList>
            <person name="Simakov O."/>
            <person name="Marletaz F."/>
            <person name="Cho S.J."/>
            <person name="Edsinger-Gonzales E."/>
            <person name="Havlak P."/>
            <person name="Hellsten U."/>
            <person name="Kuo D.H."/>
            <person name="Larsson T."/>
            <person name="Lv J."/>
            <person name="Arendt D."/>
            <person name="Savage R."/>
            <person name="Osoegawa K."/>
            <person name="de Jong P."/>
            <person name="Grimwood J."/>
            <person name="Chapman J.A."/>
            <person name="Shapiro H."/>
            <person name="Aerts A."/>
            <person name="Otillar R.P."/>
            <person name="Terry A.Y."/>
            <person name="Boore J.L."/>
            <person name="Grigoriev I.V."/>
            <person name="Lindberg D.R."/>
            <person name="Seaver E.C."/>
            <person name="Weisblat D.A."/>
            <person name="Putnam N.H."/>
            <person name="Rokhsar D.S."/>
        </authorList>
    </citation>
    <scope>NUCLEOTIDE SEQUENCE</scope>
    <source>
        <strain evidence="18 20">I ESC-2004</strain>
    </source>
</reference>
<dbReference type="PIRSF" id="PIRSF001439">
    <property type="entry name" value="CryM"/>
    <property type="match status" value="1"/>
</dbReference>
<dbReference type="OrthoDB" id="41492at2759"/>
<dbReference type="Gene3D" id="3.40.50.720">
    <property type="entry name" value="NAD(P)-binding Rossmann-like Domain"/>
    <property type="match status" value="1"/>
</dbReference>
<comment type="subunit">
    <text evidence="15">Homodimer. Binds the thyroid hormone triiodothyronine (T3); T3 binding inhibits enzymatic activity.</text>
</comment>
<evidence type="ECO:0000256" key="1">
    <source>
        <dbReference type="ARBA" id="ARBA00008903"/>
    </source>
</evidence>
<dbReference type="PANTHER" id="PTHR13812">
    <property type="entry name" value="KETIMINE REDUCTASE MU-CRYSTALLIN"/>
    <property type="match status" value="1"/>
</dbReference>
<evidence type="ECO:0000313" key="20">
    <source>
        <dbReference type="Proteomes" id="UP000014760"/>
    </source>
</evidence>
<evidence type="ECO:0000256" key="14">
    <source>
        <dbReference type="ARBA" id="ARBA00093273"/>
    </source>
</evidence>
<comment type="catalytic activity">
    <reaction evidence="11">
        <text>(S)-cystathionine ketimine + NADH + 2 H(+) = (3R,5S)-2,3,5,6,7-pentahydro-1,4-thiazepine-3,5-dicarboxylate + NAD(+)</text>
        <dbReference type="Rhea" id="RHEA:68032"/>
        <dbReference type="ChEBI" id="CHEBI:15378"/>
        <dbReference type="ChEBI" id="CHEBI:57540"/>
        <dbReference type="ChEBI" id="CHEBI:57945"/>
        <dbReference type="ChEBI" id="CHEBI:176808"/>
        <dbReference type="ChEBI" id="CHEBI:176810"/>
    </reaction>
    <physiologicalReaction direction="left-to-right" evidence="11">
        <dbReference type="Rhea" id="RHEA:68033"/>
    </physiologicalReaction>
</comment>
<protein>
    <recommendedName>
        <fullName evidence="3">Ketimine reductase mu-crystallin</fullName>
        <ecNumber evidence="16">1.5.1.1</ecNumber>
        <ecNumber evidence="2">1.5.1.25</ecNumber>
    </recommendedName>
    <alternativeName>
        <fullName evidence="17">1-piperideine-2-carboxylate/1-pyrroline-2-carboxylate reductase</fullName>
    </alternativeName>
    <alternativeName>
        <fullName evidence="4">NADP-regulated thyroid-hormone-binding protein</fullName>
    </alternativeName>
</protein>
<name>R7TF64_CAPTE</name>
<evidence type="ECO:0000256" key="2">
    <source>
        <dbReference type="ARBA" id="ARBA00012883"/>
    </source>
</evidence>
<evidence type="ECO:0000313" key="19">
    <source>
        <dbReference type="EnsemblMetazoa" id="CapteP182856"/>
    </source>
</evidence>
<evidence type="ECO:0000256" key="4">
    <source>
        <dbReference type="ARBA" id="ARBA00033420"/>
    </source>
</evidence>
<comment type="catalytic activity">
    <reaction evidence="14">
        <text>L-pipecolate + NADP(+) = Delta(1)-piperideine-2-carboxylate + NADPH + H(+)</text>
        <dbReference type="Rhea" id="RHEA:12524"/>
        <dbReference type="ChEBI" id="CHEBI:15378"/>
        <dbReference type="ChEBI" id="CHEBI:57783"/>
        <dbReference type="ChEBI" id="CHEBI:58349"/>
        <dbReference type="ChEBI" id="CHEBI:61185"/>
        <dbReference type="ChEBI" id="CHEBI:77631"/>
        <dbReference type="EC" id="1.5.1.1"/>
    </reaction>
    <physiologicalReaction direction="right-to-left" evidence="14">
        <dbReference type="Rhea" id="RHEA:12526"/>
    </physiologicalReaction>
</comment>
<reference evidence="20" key="1">
    <citation type="submission" date="2012-12" db="EMBL/GenBank/DDBJ databases">
        <authorList>
            <person name="Hellsten U."/>
            <person name="Grimwood J."/>
            <person name="Chapman J.A."/>
            <person name="Shapiro H."/>
            <person name="Aerts A."/>
            <person name="Otillar R.P."/>
            <person name="Terry A.Y."/>
            <person name="Boore J.L."/>
            <person name="Simakov O."/>
            <person name="Marletaz F."/>
            <person name="Cho S.-J."/>
            <person name="Edsinger-Gonzales E."/>
            <person name="Havlak P."/>
            <person name="Kuo D.-H."/>
            <person name="Larsson T."/>
            <person name="Lv J."/>
            <person name="Arendt D."/>
            <person name="Savage R."/>
            <person name="Osoegawa K."/>
            <person name="de Jong P."/>
            <person name="Lindberg D.R."/>
            <person name="Seaver E.C."/>
            <person name="Weisblat D.A."/>
            <person name="Putnam N.H."/>
            <person name="Grigoriev I.V."/>
            <person name="Rokhsar D.S."/>
        </authorList>
    </citation>
    <scope>NUCLEOTIDE SEQUENCE</scope>
    <source>
        <strain evidence="20">I ESC-2004</strain>
    </source>
</reference>
<comment type="catalytic activity">
    <reaction evidence="13">
        <text>L-proline + NAD(+) = 1-pyrroline-2-carboxylate + NADH + H(+)</text>
        <dbReference type="Rhea" id="RHEA:20321"/>
        <dbReference type="ChEBI" id="CHEBI:15378"/>
        <dbReference type="ChEBI" id="CHEBI:39785"/>
        <dbReference type="ChEBI" id="CHEBI:57540"/>
        <dbReference type="ChEBI" id="CHEBI:57945"/>
        <dbReference type="ChEBI" id="CHEBI:60039"/>
        <dbReference type="EC" id="1.5.1.1"/>
    </reaction>
    <physiologicalReaction direction="right-to-left" evidence="13">
        <dbReference type="Rhea" id="RHEA:20323"/>
    </physiologicalReaction>
</comment>
<dbReference type="EC" id="1.5.1.1" evidence="16"/>
<evidence type="ECO:0000256" key="6">
    <source>
        <dbReference type="ARBA" id="ARBA00093197"/>
    </source>
</evidence>
<dbReference type="GO" id="GO:0005737">
    <property type="term" value="C:cytoplasm"/>
    <property type="evidence" value="ECO:0007669"/>
    <property type="project" value="TreeGrafter"/>
</dbReference>
<evidence type="ECO:0000256" key="10">
    <source>
        <dbReference type="ARBA" id="ARBA00093248"/>
    </source>
</evidence>
<dbReference type="InterPro" id="IPR003462">
    <property type="entry name" value="ODC_Mu_crystall"/>
</dbReference>
<dbReference type="EC" id="1.5.1.25" evidence="2"/>
<evidence type="ECO:0000313" key="18">
    <source>
        <dbReference type="EMBL" id="ELT92132.1"/>
    </source>
</evidence>
<dbReference type="InterPro" id="IPR036291">
    <property type="entry name" value="NAD(P)-bd_dom_sf"/>
</dbReference>
<comment type="catalytic activity">
    <reaction evidence="9">
        <text>(S)-cystathionine ketimine + NADPH + 2 H(+) = (3R,5S)-2,3,5,6,7-pentahydro-1,4-thiazepine-3,5-dicarboxylate + NADP(+)</text>
        <dbReference type="Rhea" id="RHEA:68036"/>
        <dbReference type="ChEBI" id="CHEBI:15378"/>
        <dbReference type="ChEBI" id="CHEBI:57783"/>
        <dbReference type="ChEBI" id="CHEBI:58349"/>
        <dbReference type="ChEBI" id="CHEBI:176808"/>
        <dbReference type="ChEBI" id="CHEBI:176810"/>
    </reaction>
    <physiologicalReaction direction="left-to-right" evidence="9">
        <dbReference type="Rhea" id="RHEA:68037"/>
    </physiologicalReaction>
</comment>